<dbReference type="PROSITE" id="PS51257">
    <property type="entry name" value="PROKAR_LIPOPROTEIN"/>
    <property type="match status" value="1"/>
</dbReference>
<sequence length="112" mass="12526">MEVKVRLPQIAGLLLAALLSGCSSAPKEKTEFEKQIDSAPMPTTEADRLEQCEYLSDLLYFEMQDIAGLNGFSAAFKPFDPSKSQALIRRMDSIRCTKAESRNWLQRAVLAK</sequence>
<evidence type="ECO:0000313" key="1">
    <source>
        <dbReference type="EMBL" id="ATE78419.1"/>
    </source>
</evidence>
<protein>
    <recommendedName>
        <fullName evidence="3">Lipoprotein</fullName>
    </recommendedName>
</protein>
<accession>A0AB33EDC1</accession>
<proteinExistence type="predicted"/>
<evidence type="ECO:0008006" key="3">
    <source>
        <dbReference type="Google" id="ProtNLM"/>
    </source>
</evidence>
<gene>
    <name evidence="1" type="ORF">CNN82_19060</name>
</gene>
<dbReference type="EMBL" id="CP023466">
    <property type="protein sequence ID" value="ATE78419.1"/>
    <property type="molecule type" value="Genomic_DNA"/>
</dbReference>
<dbReference type="Proteomes" id="UP000218385">
    <property type="component" value="Chromosome"/>
</dbReference>
<name>A0AB33EDC1_9PSED</name>
<evidence type="ECO:0000313" key="2">
    <source>
        <dbReference type="Proteomes" id="UP000218385"/>
    </source>
</evidence>
<dbReference type="RefSeq" id="WP_019582774.1">
    <property type="nucleotide sequence ID" value="NZ_CP023466.1"/>
</dbReference>
<dbReference type="AlphaFoldDB" id="A0AB33EDC1"/>
<organism evidence="1 2">
    <name type="scientific">Pseudomonas frederiksbergensis</name>
    <dbReference type="NCBI Taxonomy" id="104087"/>
    <lineage>
        <taxon>Bacteria</taxon>
        <taxon>Pseudomonadati</taxon>
        <taxon>Pseudomonadota</taxon>
        <taxon>Gammaproteobacteria</taxon>
        <taxon>Pseudomonadales</taxon>
        <taxon>Pseudomonadaceae</taxon>
        <taxon>Pseudomonas</taxon>
    </lineage>
</organism>
<reference evidence="1 2" key="1">
    <citation type="submission" date="2017-09" db="EMBL/GenBank/DDBJ databases">
        <title>Complete Genome sequence of Lysobacter capsici KNU-15.</title>
        <authorList>
            <person name="Kim M.-C."/>
            <person name="Yi H."/>
            <person name="Lee D.-W."/>
            <person name="Shin J.-H."/>
        </authorList>
    </citation>
    <scope>NUCLEOTIDE SEQUENCE [LARGE SCALE GENOMIC DNA]</scope>
    <source>
        <strain evidence="1 2">KNU-15</strain>
    </source>
</reference>